<organism evidence="1 2">
    <name type="scientific">Entamoeba histolytica</name>
    <dbReference type="NCBI Taxonomy" id="5759"/>
    <lineage>
        <taxon>Eukaryota</taxon>
        <taxon>Amoebozoa</taxon>
        <taxon>Evosea</taxon>
        <taxon>Archamoebae</taxon>
        <taxon>Mastigamoebida</taxon>
        <taxon>Entamoebidae</taxon>
        <taxon>Entamoeba</taxon>
    </lineage>
</organism>
<name>A0A5K1U9C2_ENTHI</name>
<dbReference type="EMBL" id="BDEQ01000001">
    <property type="protein sequence ID" value="GAT97694.1"/>
    <property type="molecule type" value="Genomic_DNA"/>
</dbReference>
<evidence type="ECO:0000313" key="2">
    <source>
        <dbReference type="Proteomes" id="UP000078387"/>
    </source>
</evidence>
<dbReference type="VEuPathDB" id="AmoebaDB:EHI_143600"/>
<proteinExistence type="predicted"/>
<evidence type="ECO:0000313" key="1">
    <source>
        <dbReference type="EMBL" id="GAT97694.1"/>
    </source>
</evidence>
<dbReference type="VEuPathDB" id="AmoebaDB:EHI7A_018930"/>
<comment type="caution">
    <text evidence="1">The sequence shown here is derived from an EMBL/GenBank/DDBJ whole genome shotgun (WGS) entry which is preliminary data.</text>
</comment>
<accession>A0A5K1U9C2</accession>
<dbReference type="VEuPathDB" id="AmoebaDB:EHI8A_014840"/>
<gene>
    <name evidence="1" type="ORF">CL6EHI_143600</name>
</gene>
<dbReference type="AlphaFoldDB" id="A0A5K1U9C2"/>
<reference evidence="1 2" key="1">
    <citation type="submission" date="2016-05" db="EMBL/GenBank/DDBJ databases">
        <title>First whole genome sequencing of Entamoeba histolytica HM1:IMSS-clone-6.</title>
        <authorList>
            <person name="Mukherjee Avik.K."/>
            <person name="Izumyama S."/>
            <person name="Nakada-Tsukui K."/>
            <person name="Nozaki T."/>
        </authorList>
    </citation>
    <scope>NUCLEOTIDE SEQUENCE [LARGE SCALE GENOMIC DNA]</scope>
    <source>
        <strain evidence="1 2">HM1:IMSS clone 6</strain>
    </source>
</reference>
<sequence length="582" mass="69084">MKKIDYNEIERYYKEFLETPTQKLTEEMKKEMFSSIKNVKREEGKEKNKFTYIITQTESFISASISYVDNMFDKHRYFLGFYRCSDDPIQVMKGVLNKFKIPQENQSVVIVDQQNLEKYPTTKDKSKGEVIITWYSMYQNILKQKLRINLKQLDFTDITETNLNDNVDDFFNYISLLKNVEGDLFHVSKLTTCNQFEKKAGVLRNNIRHQLLSNNITWINKALFFHPEHHHWLKINFPKAFDNIIKEYDLDKNEINLYLRDNDPFKSWTLWWKEKRNTYPSLSNIAREFIPMEDFLLSNLYLEKYYQIHNLYHKWSVDGIGFCLLKKQFIKFKSFLYQNIPLSNELKSYCSANVPHPTPIQINIQNQSIVPNQNTIKLSSSHESYTPLSISHDLPNHLTQSIPQKQQKNTSITKTTIQPMSLLQNIQQTQISPQINNNTSLQLSIQQPFLNEKEKDITVFKKHSMNIDPETSLTELLPNNEIEIDLSLSEEDINPKLPKTPETIKYSEEKRKKTSKRKETKNCLYKEVLEKRLQDFIEIYNKTLDEIVLKRIKEVKKEIKDTYSIIDLTKEINKKDEIIEID</sequence>
<dbReference type="VEuPathDB" id="AmoebaDB:EHI5A_037030"/>
<dbReference type="Proteomes" id="UP000078387">
    <property type="component" value="Unassembled WGS sequence"/>
</dbReference>
<dbReference type="OMA" id="HDNDPFK"/>
<dbReference type="VEuPathDB" id="AmoebaDB:KM1_045770"/>
<protein>
    <submittedName>
        <fullName evidence="1">Uncharacterized protein</fullName>
    </submittedName>
</protein>